<keyword evidence="2" id="KW-1133">Transmembrane helix</keyword>
<feature type="region of interest" description="Disordered" evidence="1">
    <location>
        <begin position="114"/>
        <end position="133"/>
    </location>
</feature>
<feature type="transmembrane region" description="Helical" evidence="2">
    <location>
        <begin position="7"/>
        <end position="23"/>
    </location>
</feature>
<evidence type="ECO:0000313" key="4">
    <source>
        <dbReference type="EMBL" id="WFT73313.1"/>
    </source>
</evidence>
<accession>A0ABY8IVS1</accession>
<evidence type="ECO:0000259" key="3">
    <source>
        <dbReference type="SMART" id="SM00278"/>
    </source>
</evidence>
<organism evidence="4 5">
    <name type="scientific">Halobacillus naozhouensis</name>
    <dbReference type="NCBI Taxonomy" id="554880"/>
    <lineage>
        <taxon>Bacteria</taxon>
        <taxon>Bacillati</taxon>
        <taxon>Bacillota</taxon>
        <taxon>Bacilli</taxon>
        <taxon>Bacillales</taxon>
        <taxon>Bacillaceae</taxon>
        <taxon>Halobacillus</taxon>
    </lineage>
</organism>
<feature type="domain" description="Helix-hairpin-helix DNA-binding motif class 1" evidence="3">
    <location>
        <begin position="141"/>
        <end position="160"/>
    </location>
</feature>
<gene>
    <name evidence="4" type="ORF">P9989_13020</name>
</gene>
<protein>
    <submittedName>
        <fullName evidence="4">Helix-hairpin-helix domain-containing protein</fullName>
    </submittedName>
</protein>
<dbReference type="Proteomes" id="UP001221597">
    <property type="component" value="Chromosome"/>
</dbReference>
<dbReference type="InterPro" id="IPR051675">
    <property type="entry name" value="Endo/Exo/Phosphatase_dom_1"/>
</dbReference>
<dbReference type="InterPro" id="IPR004509">
    <property type="entry name" value="Competence_ComEA_HhH"/>
</dbReference>
<dbReference type="Pfam" id="PF12836">
    <property type="entry name" value="HHH_3"/>
    <property type="match status" value="1"/>
</dbReference>
<dbReference type="PANTHER" id="PTHR21180:SF32">
    <property type="entry name" value="ENDONUCLEASE_EXONUCLEASE_PHOSPHATASE FAMILY DOMAIN-CONTAINING PROTEIN 1"/>
    <property type="match status" value="1"/>
</dbReference>
<dbReference type="RefSeq" id="WP_283075330.1">
    <property type="nucleotide sequence ID" value="NZ_CP121671.1"/>
</dbReference>
<evidence type="ECO:0000256" key="1">
    <source>
        <dbReference type="SAM" id="MobiDB-lite"/>
    </source>
</evidence>
<dbReference type="InterPro" id="IPR019554">
    <property type="entry name" value="Soluble_ligand-bd"/>
</dbReference>
<dbReference type="Pfam" id="PF10531">
    <property type="entry name" value="SLBB"/>
    <property type="match status" value="1"/>
</dbReference>
<dbReference type="InterPro" id="IPR010994">
    <property type="entry name" value="RuvA_2-like"/>
</dbReference>
<keyword evidence="2" id="KW-0812">Transmembrane</keyword>
<dbReference type="InterPro" id="IPR003583">
    <property type="entry name" value="Hlx-hairpin-Hlx_DNA-bd_motif"/>
</dbReference>
<evidence type="ECO:0000256" key="2">
    <source>
        <dbReference type="SAM" id="Phobius"/>
    </source>
</evidence>
<dbReference type="PANTHER" id="PTHR21180">
    <property type="entry name" value="ENDONUCLEASE/EXONUCLEASE/PHOSPHATASE FAMILY DOMAIN-CONTAINING PROTEIN 1"/>
    <property type="match status" value="1"/>
</dbReference>
<name>A0ABY8IVS1_9BACI</name>
<keyword evidence="2" id="KW-0472">Membrane</keyword>
<dbReference type="SMART" id="SM00278">
    <property type="entry name" value="HhH1"/>
    <property type="match status" value="2"/>
</dbReference>
<dbReference type="SUPFAM" id="SSF47781">
    <property type="entry name" value="RuvA domain 2-like"/>
    <property type="match status" value="1"/>
</dbReference>
<reference evidence="4 5" key="1">
    <citation type="submission" date="2023-04" db="EMBL/GenBank/DDBJ databases">
        <title>Genome sequence of Halobacillus naozhouensis KACC 21980.</title>
        <authorList>
            <person name="Kim S."/>
            <person name="Heo J."/>
            <person name="Kwon S.-W."/>
        </authorList>
    </citation>
    <scope>NUCLEOTIDE SEQUENCE [LARGE SCALE GENOMIC DNA]</scope>
    <source>
        <strain evidence="4 5">KCTC 13234</strain>
    </source>
</reference>
<dbReference type="Gene3D" id="1.10.150.310">
    <property type="entry name" value="Tex RuvX-like domain-like"/>
    <property type="match status" value="1"/>
</dbReference>
<dbReference type="Gene3D" id="3.10.560.10">
    <property type="entry name" value="Outer membrane lipoprotein wza domain like"/>
    <property type="match status" value="1"/>
</dbReference>
<dbReference type="SUPFAM" id="SSF142984">
    <property type="entry name" value="Nqo1 middle domain-like"/>
    <property type="match status" value="1"/>
</dbReference>
<evidence type="ECO:0000313" key="5">
    <source>
        <dbReference type="Proteomes" id="UP001221597"/>
    </source>
</evidence>
<dbReference type="NCBIfam" id="TIGR00426">
    <property type="entry name" value="competence protein ComEA helix-hairpin-helix repeat region"/>
    <property type="match status" value="1"/>
</dbReference>
<keyword evidence="5" id="KW-1185">Reference proteome</keyword>
<sequence>MIFLKRYAWLLVIPVLFILVFFLQKDEEQLVIQEGDSIPNEETDFTEADSAAKRLVVDVKGEVARPGIYELEAGLRVNDAISMAGGMTKEADQTSVNLAQKIVDEMVILVATTAPEGSSSSSASSGGGSTGKVRVNQASVEEIQALPGIGPSKAEAIIKHREENSLFKKPEDLLDVSGIGEKTLENMLDVIQVP</sequence>
<dbReference type="EMBL" id="CP121671">
    <property type="protein sequence ID" value="WFT73313.1"/>
    <property type="molecule type" value="Genomic_DNA"/>
</dbReference>
<feature type="domain" description="Helix-hairpin-helix DNA-binding motif class 1" evidence="3">
    <location>
        <begin position="171"/>
        <end position="190"/>
    </location>
</feature>
<proteinExistence type="predicted"/>